<accession>A0A813QVX2</accession>
<dbReference type="Pfam" id="PF00010">
    <property type="entry name" value="HLH"/>
    <property type="match status" value="1"/>
</dbReference>
<keyword evidence="4" id="KW-0804">Transcription</keyword>
<dbReference type="Proteomes" id="UP000663829">
    <property type="component" value="Unassembled WGS sequence"/>
</dbReference>
<proteinExistence type="predicted"/>
<evidence type="ECO:0000313" key="9">
    <source>
        <dbReference type="EMBL" id="CAF0772312.1"/>
    </source>
</evidence>
<dbReference type="SMART" id="SM00353">
    <property type="entry name" value="HLH"/>
    <property type="match status" value="1"/>
</dbReference>
<feature type="coiled-coil region" evidence="6">
    <location>
        <begin position="64"/>
        <end position="91"/>
    </location>
</feature>
<evidence type="ECO:0000256" key="3">
    <source>
        <dbReference type="ARBA" id="ARBA00023125"/>
    </source>
</evidence>
<feature type="region of interest" description="Disordered" evidence="7">
    <location>
        <begin position="340"/>
        <end position="361"/>
    </location>
</feature>
<sequence length="614" mass="69218">MSFFDTRVGTMSPNSQLEHEKRVRREIANSNERRRMQSINTGFQSLKQLIPHSCGEKLSKACILQRAADHIKGLQTDKDKLQTQNEQFRILIKSFQIDSTSVLQAQRGLSTTDPDEAVLLLNEKDDEEVSSDLSSKLSNEEQTRLIHDLRKHQAIIQNWHALENVAHYVQVQKEDRHNRGLYVGTSPRHISDTQSYLTVYDNRSSSSRAATSSFSNNNQQNANTLNTNVNHGNVVQQHSIIKSVPDQMQKRSPSDITSPNYTGSRSSPTANSNNNNSNNNNSNNTTTIAPLAPATDTYFILKQHGGPNIPIQRYITNSLDSNSKAENDNGIVIVERCQSRASSMDTTNQQNSSDLTSTMTTIPHNNEQTVSRRNLQTIVEAIRHLEGDNVLDSLTPAEHSYNHHPNELSASSISVMTTPQLNTNTEATHTSPTTNHQQPNQYVYHAHRPVHVYQQHPNYPPSTVGSSSTSLEIPARIQQMLNEQFQQQTTTTVNIINYDQQQQQKHHSVVTSPIFIEGKMQEQHNSPMSPQHRTTVTAPPKKRKFTYTEVDDNEQIQPQHHSNSEQQQSLITNLVLLSSDETAMGNETVGQLVFRHQSRLPSPLLVSHQPRQEQ</sequence>
<dbReference type="EMBL" id="CAJNOQ010000207">
    <property type="protein sequence ID" value="CAF0772312.1"/>
    <property type="molecule type" value="Genomic_DNA"/>
</dbReference>
<comment type="caution">
    <text evidence="9">The sequence shown here is derived from an EMBL/GenBank/DDBJ whole genome shotgun (WGS) entry which is preliminary data.</text>
</comment>
<evidence type="ECO:0000256" key="7">
    <source>
        <dbReference type="SAM" id="MobiDB-lite"/>
    </source>
</evidence>
<organism evidence="9 11">
    <name type="scientific">Didymodactylos carnosus</name>
    <dbReference type="NCBI Taxonomy" id="1234261"/>
    <lineage>
        <taxon>Eukaryota</taxon>
        <taxon>Metazoa</taxon>
        <taxon>Spiralia</taxon>
        <taxon>Gnathifera</taxon>
        <taxon>Rotifera</taxon>
        <taxon>Eurotatoria</taxon>
        <taxon>Bdelloidea</taxon>
        <taxon>Philodinida</taxon>
        <taxon>Philodinidae</taxon>
        <taxon>Didymodactylos</taxon>
    </lineage>
</organism>
<keyword evidence="6" id="KW-0175">Coiled coil</keyword>
<evidence type="ECO:0000313" key="10">
    <source>
        <dbReference type="EMBL" id="CAF3554534.1"/>
    </source>
</evidence>
<dbReference type="PANTHER" id="PTHR15741:SF27">
    <property type="entry name" value="TRANSCRIPTION FACTOR AP-4"/>
    <property type="match status" value="1"/>
</dbReference>
<dbReference type="InterPro" id="IPR011598">
    <property type="entry name" value="bHLH_dom"/>
</dbReference>
<dbReference type="GO" id="GO:0005634">
    <property type="term" value="C:nucleus"/>
    <property type="evidence" value="ECO:0007669"/>
    <property type="project" value="UniProtKB-SubCell"/>
</dbReference>
<evidence type="ECO:0000256" key="5">
    <source>
        <dbReference type="ARBA" id="ARBA00023242"/>
    </source>
</evidence>
<dbReference type="EMBL" id="CAJOBC010000207">
    <property type="protein sequence ID" value="CAF3554534.1"/>
    <property type="molecule type" value="Genomic_DNA"/>
</dbReference>
<name>A0A813QVX2_9BILA</name>
<comment type="subcellular location">
    <subcellularLocation>
        <location evidence="1">Nucleus</location>
    </subcellularLocation>
</comment>
<evidence type="ECO:0000256" key="6">
    <source>
        <dbReference type="SAM" id="Coils"/>
    </source>
</evidence>
<dbReference type="OrthoDB" id="10029128at2759"/>
<dbReference type="SUPFAM" id="SSF47459">
    <property type="entry name" value="HLH, helix-loop-helix DNA-binding domain"/>
    <property type="match status" value="1"/>
</dbReference>
<evidence type="ECO:0000313" key="11">
    <source>
        <dbReference type="Proteomes" id="UP000663829"/>
    </source>
</evidence>
<reference evidence="9" key="1">
    <citation type="submission" date="2021-02" db="EMBL/GenBank/DDBJ databases">
        <authorList>
            <person name="Nowell W R."/>
        </authorList>
    </citation>
    <scope>NUCLEOTIDE SEQUENCE</scope>
</reference>
<feature type="region of interest" description="Disordered" evidence="7">
    <location>
        <begin position="243"/>
        <end position="289"/>
    </location>
</feature>
<dbReference type="Proteomes" id="UP000681722">
    <property type="component" value="Unassembled WGS sequence"/>
</dbReference>
<dbReference type="AlphaFoldDB" id="A0A813QVX2"/>
<evidence type="ECO:0000256" key="2">
    <source>
        <dbReference type="ARBA" id="ARBA00023015"/>
    </source>
</evidence>
<feature type="region of interest" description="Disordered" evidence="7">
    <location>
        <begin position="523"/>
        <end position="542"/>
    </location>
</feature>
<feature type="domain" description="BHLH" evidence="8">
    <location>
        <begin position="23"/>
        <end position="74"/>
    </location>
</feature>
<gene>
    <name evidence="9" type="ORF">GPM918_LOCUS1995</name>
    <name evidence="10" type="ORF">SRO942_LOCUS1995</name>
</gene>
<dbReference type="GO" id="GO:0046983">
    <property type="term" value="F:protein dimerization activity"/>
    <property type="evidence" value="ECO:0007669"/>
    <property type="project" value="InterPro"/>
</dbReference>
<dbReference type="GO" id="GO:0000978">
    <property type="term" value="F:RNA polymerase II cis-regulatory region sequence-specific DNA binding"/>
    <property type="evidence" value="ECO:0007669"/>
    <property type="project" value="TreeGrafter"/>
</dbReference>
<keyword evidence="5" id="KW-0539">Nucleus</keyword>
<dbReference type="Gene3D" id="4.10.280.10">
    <property type="entry name" value="Helix-loop-helix DNA-binding domain"/>
    <property type="match status" value="1"/>
</dbReference>
<dbReference type="GO" id="GO:0000981">
    <property type="term" value="F:DNA-binding transcription factor activity, RNA polymerase II-specific"/>
    <property type="evidence" value="ECO:0007669"/>
    <property type="project" value="TreeGrafter"/>
</dbReference>
<feature type="compositionally biased region" description="Low complexity" evidence="7">
    <location>
        <begin position="271"/>
        <end position="287"/>
    </location>
</feature>
<dbReference type="PROSITE" id="PS50888">
    <property type="entry name" value="BHLH"/>
    <property type="match status" value="1"/>
</dbReference>
<dbReference type="InterPro" id="IPR052207">
    <property type="entry name" value="Max-like/E-box_TFs"/>
</dbReference>
<dbReference type="CDD" id="cd11419">
    <property type="entry name" value="bHLHzip_TFAP4"/>
    <property type="match status" value="1"/>
</dbReference>
<protein>
    <recommendedName>
        <fullName evidence="8">BHLH domain-containing protein</fullName>
    </recommendedName>
</protein>
<dbReference type="InterPro" id="IPR036638">
    <property type="entry name" value="HLH_DNA-bd_sf"/>
</dbReference>
<evidence type="ECO:0000256" key="1">
    <source>
        <dbReference type="ARBA" id="ARBA00004123"/>
    </source>
</evidence>
<keyword evidence="3" id="KW-0238">DNA-binding</keyword>
<keyword evidence="2" id="KW-0805">Transcription regulation</keyword>
<keyword evidence="11" id="KW-1185">Reference proteome</keyword>
<feature type="compositionally biased region" description="Polar residues" evidence="7">
    <location>
        <begin position="523"/>
        <end position="537"/>
    </location>
</feature>
<feature type="compositionally biased region" description="Polar residues" evidence="7">
    <location>
        <begin position="254"/>
        <end position="270"/>
    </location>
</feature>
<dbReference type="PANTHER" id="PTHR15741">
    <property type="entry name" value="BASIC HELIX-LOOP-HELIX ZIP TRANSCRIPTION FACTOR"/>
    <property type="match status" value="1"/>
</dbReference>
<feature type="region of interest" description="Disordered" evidence="7">
    <location>
        <begin position="202"/>
        <end position="227"/>
    </location>
</feature>
<evidence type="ECO:0000256" key="4">
    <source>
        <dbReference type="ARBA" id="ARBA00023163"/>
    </source>
</evidence>
<evidence type="ECO:0000259" key="8">
    <source>
        <dbReference type="PROSITE" id="PS50888"/>
    </source>
</evidence>